<evidence type="ECO:0000313" key="9">
    <source>
        <dbReference type="Proteomes" id="UP000197535"/>
    </source>
</evidence>
<evidence type="ECO:0000256" key="3">
    <source>
        <dbReference type="ARBA" id="ARBA00022840"/>
    </source>
</evidence>
<dbReference type="NCBIfam" id="TIGR02348">
    <property type="entry name" value="GroEL"/>
    <property type="match status" value="1"/>
</dbReference>
<evidence type="ECO:0000256" key="6">
    <source>
        <dbReference type="RuleBase" id="RU000418"/>
    </source>
</evidence>
<reference evidence="8 9" key="1">
    <citation type="submission" date="2016-02" db="EMBL/GenBank/DDBJ databases">
        <authorList>
            <person name="Wen L."/>
            <person name="He K."/>
            <person name="Yang H."/>
        </authorList>
    </citation>
    <scope>NUCLEOTIDE SEQUENCE [LARGE SCALE GENOMIC DNA]</scope>
    <source>
        <strain evidence="8 9">TSA40</strain>
    </source>
</reference>
<comment type="subunit">
    <text evidence="7">Forms a cylinder of 14 subunits composed of two heptameric rings stacked back-to-back. Interacts with the co-chaperonin GroES.</text>
</comment>
<dbReference type="OrthoDB" id="9766614at2"/>
<comment type="similarity">
    <text evidence="1 6">Belongs to the chaperonin (HSP60) family.</text>
</comment>
<dbReference type="Gene3D" id="1.10.560.10">
    <property type="entry name" value="GroEL-like equatorial domain"/>
    <property type="match status" value="1"/>
</dbReference>
<dbReference type="GO" id="GO:0005524">
    <property type="term" value="F:ATP binding"/>
    <property type="evidence" value="ECO:0007669"/>
    <property type="project" value="UniProtKB-KW"/>
</dbReference>
<keyword evidence="2" id="KW-0547">Nucleotide-binding</keyword>
<keyword evidence="3" id="KW-0067">ATP-binding</keyword>
<gene>
    <name evidence="8" type="primary">groEL</name>
    <name evidence="8" type="ORF">AYR66_18435</name>
</gene>
<proteinExistence type="inferred from homology"/>
<dbReference type="AlphaFoldDB" id="A0A254TN77"/>
<dbReference type="InterPro" id="IPR002423">
    <property type="entry name" value="Cpn60/GroEL/TCP-1"/>
</dbReference>
<dbReference type="NCBIfam" id="NF000592">
    <property type="entry name" value="PRK00013.1"/>
    <property type="match status" value="1"/>
</dbReference>
<dbReference type="RefSeq" id="WP_088708011.1">
    <property type="nucleotide sequence ID" value="NZ_LSTO01000001.1"/>
</dbReference>
<dbReference type="GO" id="GO:0140662">
    <property type="term" value="F:ATP-dependent protein folding chaperone"/>
    <property type="evidence" value="ECO:0007669"/>
    <property type="project" value="InterPro"/>
</dbReference>
<dbReference type="FunFam" id="3.50.7.10:FF:000001">
    <property type="entry name" value="60 kDa chaperonin"/>
    <property type="match status" value="1"/>
</dbReference>
<organism evidence="8 9">
    <name type="scientific">Noviherbaspirillum denitrificans</name>
    <dbReference type="NCBI Taxonomy" id="1968433"/>
    <lineage>
        <taxon>Bacteria</taxon>
        <taxon>Pseudomonadati</taxon>
        <taxon>Pseudomonadota</taxon>
        <taxon>Betaproteobacteria</taxon>
        <taxon>Burkholderiales</taxon>
        <taxon>Oxalobacteraceae</taxon>
        <taxon>Noviherbaspirillum</taxon>
    </lineage>
</organism>
<protein>
    <recommendedName>
        <fullName evidence="7">60 kDa chaperonin</fullName>
    </recommendedName>
</protein>
<dbReference type="InterPro" id="IPR018370">
    <property type="entry name" value="Chaperonin_Cpn60_CS"/>
</dbReference>
<dbReference type="InterPro" id="IPR001844">
    <property type="entry name" value="Cpn60/GroEL"/>
</dbReference>
<dbReference type="GO" id="GO:0016853">
    <property type="term" value="F:isomerase activity"/>
    <property type="evidence" value="ECO:0007669"/>
    <property type="project" value="UniProtKB-KW"/>
</dbReference>
<evidence type="ECO:0000256" key="4">
    <source>
        <dbReference type="ARBA" id="ARBA00023186"/>
    </source>
</evidence>
<dbReference type="CDD" id="cd03344">
    <property type="entry name" value="GroEL"/>
    <property type="match status" value="1"/>
</dbReference>
<dbReference type="PRINTS" id="PR00298">
    <property type="entry name" value="CHAPERONIN60"/>
</dbReference>
<dbReference type="NCBIfam" id="NF009487">
    <property type="entry name" value="PRK12849.1"/>
    <property type="match status" value="1"/>
</dbReference>
<dbReference type="PANTHER" id="PTHR45633">
    <property type="entry name" value="60 KDA HEAT SHOCK PROTEIN, MITOCHONDRIAL"/>
    <property type="match status" value="1"/>
</dbReference>
<dbReference type="Proteomes" id="UP000197535">
    <property type="component" value="Unassembled WGS sequence"/>
</dbReference>
<keyword evidence="5" id="KW-0413">Isomerase</keyword>
<dbReference type="EMBL" id="LSTO01000001">
    <property type="protein sequence ID" value="OWW21158.1"/>
    <property type="molecule type" value="Genomic_DNA"/>
</dbReference>
<dbReference type="SUPFAM" id="SSF54849">
    <property type="entry name" value="GroEL-intermediate domain like"/>
    <property type="match status" value="2"/>
</dbReference>
<dbReference type="NCBIfam" id="NF009488">
    <property type="entry name" value="PRK12850.1"/>
    <property type="match status" value="1"/>
</dbReference>
<dbReference type="Gene3D" id="3.50.7.10">
    <property type="entry name" value="GroEL"/>
    <property type="match status" value="1"/>
</dbReference>
<dbReference type="Gene3D" id="3.30.260.10">
    <property type="entry name" value="TCP-1-like chaperonin intermediate domain"/>
    <property type="match status" value="1"/>
</dbReference>
<accession>A0A254TN77</accession>
<sequence>MAARELHFYREARAGICAGMEKLANAVRVTLGPKGRTVMLENQAGPPLIINSGVVVARHIELADKLENLGASLLREVSAKTSESAGDGTTTATVLAQALVGQGMKYVAAGFDPMDLKRGIDAAVSAVVGRLRDTSRRVSTDDEIAHVGAISANGDKAIGDMIAEAMRRVGREGVIRAEDGRGMENELDVVDGMQFERGAVSPYFSNQADGVRTVLEDAWVLVTDGKLTAIAELLPVLGKVMDTKRPLLLIADEVSGDALATLVVNALRGVLPACAVRAPGFGDSRRAELEDIAILTGACLVSNETGAPIADVTLQQLGRVQRVEVDRDRTVLIGAHGNPEKIRSRIEQLRRRASEVAAPERIALEERTARLRGGVALIRVGATTETELKEKRSRVEDALHATRAAVDEGVGPGGGIALLRAREVLATLKTGSQTRDLGMSLVFHALESPLRQIVENAGGEADVVIEAVAAGNENFGFNAATGAYGDVMEMGIIDPTKVTRLALQNAASIAGLILTTDCAVTSVASVASEFVPGALEGMGL</sequence>
<dbReference type="GO" id="GO:0042026">
    <property type="term" value="P:protein refolding"/>
    <property type="evidence" value="ECO:0007669"/>
    <property type="project" value="InterPro"/>
</dbReference>
<dbReference type="PROSITE" id="PS00296">
    <property type="entry name" value="CHAPERONINS_CPN60"/>
    <property type="match status" value="1"/>
</dbReference>
<dbReference type="InterPro" id="IPR027409">
    <property type="entry name" value="GroEL-like_apical_dom_sf"/>
</dbReference>
<comment type="caution">
    <text evidence="8">The sequence shown here is derived from an EMBL/GenBank/DDBJ whole genome shotgun (WGS) entry which is preliminary data.</text>
</comment>
<evidence type="ECO:0000256" key="5">
    <source>
        <dbReference type="ARBA" id="ARBA00023235"/>
    </source>
</evidence>
<dbReference type="SUPFAM" id="SSF48592">
    <property type="entry name" value="GroEL equatorial domain-like"/>
    <property type="match status" value="1"/>
</dbReference>
<dbReference type="InterPro" id="IPR027410">
    <property type="entry name" value="TCP-1-like_intermed_sf"/>
</dbReference>
<evidence type="ECO:0000256" key="2">
    <source>
        <dbReference type="ARBA" id="ARBA00022741"/>
    </source>
</evidence>
<keyword evidence="9" id="KW-1185">Reference proteome</keyword>
<keyword evidence="4" id="KW-0143">Chaperone</keyword>
<dbReference type="NCBIfam" id="NF009489">
    <property type="entry name" value="PRK12851.1"/>
    <property type="match status" value="1"/>
</dbReference>
<evidence type="ECO:0000313" key="8">
    <source>
        <dbReference type="EMBL" id="OWW21158.1"/>
    </source>
</evidence>
<evidence type="ECO:0000256" key="7">
    <source>
        <dbReference type="RuleBase" id="RU000419"/>
    </source>
</evidence>
<dbReference type="Pfam" id="PF00118">
    <property type="entry name" value="Cpn60_TCP1"/>
    <property type="match status" value="1"/>
</dbReference>
<dbReference type="SUPFAM" id="SSF52029">
    <property type="entry name" value="GroEL apical domain-like"/>
    <property type="match status" value="1"/>
</dbReference>
<name>A0A254TN77_9BURK</name>
<comment type="function">
    <text evidence="7">Together with its co-chaperonin GroES, plays an essential role in assisting protein folding. The GroEL-GroES system forms a nano-cage that allows encapsulation of the non-native substrate proteins and provides a physical environment optimized to promote and accelerate protein folding.</text>
</comment>
<evidence type="ECO:0000256" key="1">
    <source>
        <dbReference type="ARBA" id="ARBA00006607"/>
    </source>
</evidence>
<dbReference type="InterPro" id="IPR027413">
    <property type="entry name" value="GROEL-like_equatorial_sf"/>
</dbReference>